<reference evidence="1 2" key="1">
    <citation type="submission" date="2019-05" db="EMBL/GenBank/DDBJ databases">
        <title>Emergence of the Ug99 lineage of the wheat stem rust pathogen through somatic hybridization.</title>
        <authorList>
            <person name="Li F."/>
            <person name="Upadhyaya N.M."/>
            <person name="Sperschneider J."/>
            <person name="Matny O."/>
            <person name="Nguyen-Phuc H."/>
            <person name="Mago R."/>
            <person name="Raley C."/>
            <person name="Miller M.E."/>
            <person name="Silverstein K.A.T."/>
            <person name="Henningsen E."/>
            <person name="Hirsch C.D."/>
            <person name="Visser B."/>
            <person name="Pretorius Z.A."/>
            <person name="Steffenson B.J."/>
            <person name="Schwessinger B."/>
            <person name="Dodds P.N."/>
            <person name="Figueroa M."/>
        </authorList>
    </citation>
    <scope>NUCLEOTIDE SEQUENCE [LARGE SCALE GENOMIC DNA]</scope>
    <source>
        <strain evidence="1">21-0</strain>
    </source>
</reference>
<accession>A0A5B0PTN6</accession>
<protein>
    <submittedName>
        <fullName evidence="1">Uncharacterized protein</fullName>
    </submittedName>
</protein>
<evidence type="ECO:0000313" key="2">
    <source>
        <dbReference type="Proteomes" id="UP000324748"/>
    </source>
</evidence>
<proteinExistence type="predicted"/>
<dbReference type="Proteomes" id="UP000324748">
    <property type="component" value="Unassembled WGS sequence"/>
</dbReference>
<keyword evidence="2" id="KW-1185">Reference proteome</keyword>
<organism evidence="1 2">
    <name type="scientific">Puccinia graminis f. sp. tritici</name>
    <dbReference type="NCBI Taxonomy" id="56615"/>
    <lineage>
        <taxon>Eukaryota</taxon>
        <taxon>Fungi</taxon>
        <taxon>Dikarya</taxon>
        <taxon>Basidiomycota</taxon>
        <taxon>Pucciniomycotina</taxon>
        <taxon>Pucciniomycetes</taxon>
        <taxon>Pucciniales</taxon>
        <taxon>Pucciniaceae</taxon>
        <taxon>Puccinia</taxon>
    </lineage>
</organism>
<gene>
    <name evidence="1" type="ORF">PGT21_012372</name>
</gene>
<dbReference type="AlphaFoldDB" id="A0A5B0PTN6"/>
<sequence length="148" mass="16996">MRYAGSDLISLPWSACVLHRNSTNSNFNIQLKLQFRAQPTRTSIPYSTNSNFNSVLNQLELQFRTQPTRTSIPYSTNSNFNSVLKILQASRFRTQDSSIFQDHLSQLSSPLDLRLISSGSWFVVRCDSWSSWNLQGAFKRLIVRRSCV</sequence>
<name>A0A5B0PTN6_PUCGR</name>
<comment type="caution">
    <text evidence="1">The sequence shown here is derived from an EMBL/GenBank/DDBJ whole genome shotgun (WGS) entry which is preliminary data.</text>
</comment>
<evidence type="ECO:0000313" key="1">
    <source>
        <dbReference type="EMBL" id="KAA1103279.1"/>
    </source>
</evidence>
<dbReference type="EMBL" id="VSWC01000042">
    <property type="protein sequence ID" value="KAA1103279.1"/>
    <property type="molecule type" value="Genomic_DNA"/>
</dbReference>